<sequence>MPFTNEDGSHNIAVGRQFFCQYPDASTITRCVVMKDFGVNNDNIRKMWEDFKSNALEPWVVIVFTVEVGLLVGALIIVTVKNVKNKKMRRLRRQQKNN</sequence>
<gene>
    <name evidence="2" type="ORF">SDC9_148288</name>
</gene>
<proteinExistence type="predicted"/>
<evidence type="ECO:0000313" key="2">
    <source>
        <dbReference type="EMBL" id="MPN01085.1"/>
    </source>
</evidence>
<reference evidence="2" key="1">
    <citation type="submission" date="2019-08" db="EMBL/GenBank/DDBJ databases">
        <authorList>
            <person name="Kucharzyk K."/>
            <person name="Murdoch R.W."/>
            <person name="Higgins S."/>
            <person name="Loffler F."/>
        </authorList>
    </citation>
    <scope>NUCLEOTIDE SEQUENCE</scope>
</reference>
<protein>
    <submittedName>
        <fullName evidence="2">Uncharacterized protein</fullName>
    </submittedName>
</protein>
<feature type="transmembrane region" description="Helical" evidence="1">
    <location>
        <begin position="59"/>
        <end position="83"/>
    </location>
</feature>
<comment type="caution">
    <text evidence="2">The sequence shown here is derived from an EMBL/GenBank/DDBJ whole genome shotgun (WGS) entry which is preliminary data.</text>
</comment>
<dbReference type="AlphaFoldDB" id="A0A645EGD2"/>
<dbReference type="EMBL" id="VSSQ01047103">
    <property type="protein sequence ID" value="MPN01085.1"/>
    <property type="molecule type" value="Genomic_DNA"/>
</dbReference>
<keyword evidence="1" id="KW-0812">Transmembrane</keyword>
<evidence type="ECO:0000256" key="1">
    <source>
        <dbReference type="SAM" id="Phobius"/>
    </source>
</evidence>
<name>A0A645EGD2_9ZZZZ</name>
<keyword evidence="1" id="KW-1133">Transmembrane helix</keyword>
<keyword evidence="1" id="KW-0472">Membrane</keyword>
<organism evidence="2">
    <name type="scientific">bioreactor metagenome</name>
    <dbReference type="NCBI Taxonomy" id="1076179"/>
    <lineage>
        <taxon>unclassified sequences</taxon>
        <taxon>metagenomes</taxon>
        <taxon>ecological metagenomes</taxon>
    </lineage>
</organism>
<accession>A0A645EGD2</accession>